<gene>
    <name evidence="1" type="ordered locus">EBL_c15210</name>
</gene>
<proteinExistence type="predicted"/>
<dbReference type="EMBL" id="CP001560">
    <property type="protein sequence ID" value="AFJ46622.1"/>
    <property type="molecule type" value="Genomic_DNA"/>
</dbReference>
<dbReference type="STRING" id="630626.EBL_c15210"/>
<dbReference type="Proteomes" id="UP000001955">
    <property type="component" value="Chromosome"/>
</dbReference>
<evidence type="ECO:0000313" key="1">
    <source>
        <dbReference type="EMBL" id="AFJ46622.1"/>
    </source>
</evidence>
<keyword evidence="2" id="KW-1185">Reference proteome</keyword>
<reference evidence="1 2" key="1">
    <citation type="journal article" date="2012" name="J. Bacteriol.">
        <title>Complete genome sequence of the B12-producing Shimwellia blattae strain DSM 4481, isolated from a cockroach.</title>
        <authorList>
            <person name="Brzuszkiewicz E."/>
            <person name="Waschkowitz T."/>
            <person name="Wiezer A."/>
            <person name="Daniel R."/>
        </authorList>
    </citation>
    <scope>NUCLEOTIDE SEQUENCE [LARGE SCALE GENOMIC DNA]</scope>
    <source>
        <strain evidence="2">ATCC 29907 / DSM 4481 / JCM 1650 / NBRC 105725 / CDC 9005-74</strain>
    </source>
</reference>
<dbReference type="HOGENOM" id="CLU_2976797_0_0_6"/>
<accession>I2B7W8</accession>
<organism evidence="1 2">
    <name type="scientific">Shimwellia blattae (strain ATCC 29907 / DSM 4481 / JCM 1650 / NBRC 105725 / CDC 9005-74)</name>
    <name type="common">Escherichia blattae</name>
    <dbReference type="NCBI Taxonomy" id="630626"/>
    <lineage>
        <taxon>Bacteria</taxon>
        <taxon>Pseudomonadati</taxon>
        <taxon>Pseudomonadota</taxon>
        <taxon>Gammaproteobacteria</taxon>
        <taxon>Enterobacterales</taxon>
        <taxon>Enterobacteriaceae</taxon>
        <taxon>Shimwellia</taxon>
    </lineage>
</organism>
<sequence>MLVFGFSIDDFRNLVLCSEHYRSVQFPESFTISDDFDLVSNKAVLKFDATLFEGMNDY</sequence>
<dbReference type="AlphaFoldDB" id="I2B7W8"/>
<evidence type="ECO:0000313" key="2">
    <source>
        <dbReference type="Proteomes" id="UP000001955"/>
    </source>
</evidence>
<dbReference type="KEGG" id="ebt:EBL_c15210"/>
<name>I2B7W8_SHIBC</name>
<accession>K6WEH4</accession>
<protein>
    <submittedName>
        <fullName evidence="1">Uncharacterized protein</fullName>
    </submittedName>
</protein>